<dbReference type="NCBIfam" id="TIGR00413">
    <property type="entry name" value="rlpA"/>
    <property type="match status" value="1"/>
</dbReference>
<dbReference type="Proteomes" id="UP000198552">
    <property type="component" value="Unassembled WGS sequence"/>
</dbReference>
<evidence type="ECO:0000259" key="6">
    <source>
        <dbReference type="Pfam" id="PF03330"/>
    </source>
</evidence>
<proteinExistence type="inferred from homology"/>
<dbReference type="GO" id="GO:0071555">
    <property type="term" value="P:cell wall organization"/>
    <property type="evidence" value="ECO:0007669"/>
    <property type="project" value="UniProtKB-KW"/>
</dbReference>
<evidence type="ECO:0000256" key="5">
    <source>
        <dbReference type="SAM" id="MobiDB-lite"/>
    </source>
</evidence>
<accession>A0A1G9S1R2</accession>
<dbReference type="GO" id="GO:0000270">
    <property type="term" value="P:peptidoglycan metabolic process"/>
    <property type="evidence" value="ECO:0007669"/>
    <property type="project" value="UniProtKB-UniRule"/>
</dbReference>
<dbReference type="InterPro" id="IPR036908">
    <property type="entry name" value="RlpA-like_sf"/>
</dbReference>
<dbReference type="PANTHER" id="PTHR34183">
    <property type="entry name" value="ENDOLYTIC PEPTIDOGLYCAN TRANSGLYCOSYLASE RLPA"/>
    <property type="match status" value="1"/>
</dbReference>
<feature type="domain" description="RlpA-like protein double-psi beta-barrel" evidence="6">
    <location>
        <begin position="120"/>
        <end position="208"/>
    </location>
</feature>
<dbReference type="PANTHER" id="PTHR34183:SF8">
    <property type="entry name" value="ENDOLYTIC PEPTIDOGLYCAN TRANSGLYCOSYLASE RLPA-RELATED"/>
    <property type="match status" value="1"/>
</dbReference>
<evidence type="ECO:0000256" key="3">
    <source>
        <dbReference type="HAMAP-Rule" id="MF_02071"/>
    </source>
</evidence>
<evidence type="ECO:0000256" key="4">
    <source>
        <dbReference type="RuleBase" id="RU003495"/>
    </source>
</evidence>
<feature type="region of interest" description="Disordered" evidence="5">
    <location>
        <begin position="84"/>
        <end position="109"/>
    </location>
</feature>
<dbReference type="EC" id="4.2.2.-" evidence="3"/>
<keyword evidence="7" id="KW-0449">Lipoprotein</keyword>
<sequence length="266" mass="28163">MHIAWPALLNHPGAHAARRGTALLLTALLVGCVAPVTTQAPPAPDEAGAVQGMPEAPVATGPAARPWLPPPVVPRAAPAVPPAEPALRIRPERSPLEASGPPALRLPRPEAETEPPVLLASGVASYYADSLHGRRTANGERYDREVFTAAHRSLPFGSRLCVRSLVNGRMVIVRVNDRGPFTPGRIIDLSRAAAEELGMTGLGIKSVELWQLGADEETCPDSLESPAEGSSLGLDAGVASKALQERPKKASKPRRRAAPKRGQRRR</sequence>
<keyword evidence="2 3" id="KW-0961">Cell wall biogenesis/degradation</keyword>
<name>A0A1G9S1R2_9BURK</name>
<dbReference type="AlphaFoldDB" id="A0A1G9S1R2"/>
<dbReference type="Gene3D" id="2.40.40.10">
    <property type="entry name" value="RlpA-like domain"/>
    <property type="match status" value="1"/>
</dbReference>
<dbReference type="InterPro" id="IPR009009">
    <property type="entry name" value="RlpA-like_DPBB"/>
</dbReference>
<dbReference type="InterPro" id="IPR012997">
    <property type="entry name" value="RplA"/>
</dbReference>
<comment type="similarity">
    <text evidence="3 4">Belongs to the RlpA family.</text>
</comment>
<dbReference type="Pfam" id="PF03330">
    <property type="entry name" value="DPBB_1"/>
    <property type="match status" value="1"/>
</dbReference>
<dbReference type="HAMAP" id="MF_02071">
    <property type="entry name" value="RlpA"/>
    <property type="match status" value="1"/>
</dbReference>
<comment type="function">
    <text evidence="3">Lytic transglycosylase with a strong preference for naked glycan strands that lack stem peptides.</text>
</comment>
<dbReference type="STRING" id="1527607.SAMN05428957_10450"/>
<organism evidence="7 8">
    <name type="scientific">Oryzisolibacter propanilivorax</name>
    <dbReference type="NCBI Taxonomy" id="1527607"/>
    <lineage>
        <taxon>Bacteria</taxon>
        <taxon>Pseudomonadati</taxon>
        <taxon>Pseudomonadota</taxon>
        <taxon>Betaproteobacteria</taxon>
        <taxon>Burkholderiales</taxon>
        <taxon>Comamonadaceae</taxon>
        <taxon>Oryzisolibacter</taxon>
    </lineage>
</organism>
<protein>
    <recommendedName>
        <fullName evidence="3">Endolytic peptidoglycan transglycosylase RlpA</fullName>
        <ecNumber evidence="3">4.2.2.-</ecNumber>
    </recommendedName>
</protein>
<evidence type="ECO:0000256" key="1">
    <source>
        <dbReference type="ARBA" id="ARBA00023239"/>
    </source>
</evidence>
<keyword evidence="8" id="KW-1185">Reference proteome</keyword>
<dbReference type="SUPFAM" id="SSF50685">
    <property type="entry name" value="Barwin-like endoglucanases"/>
    <property type="match status" value="1"/>
</dbReference>
<evidence type="ECO:0000256" key="2">
    <source>
        <dbReference type="ARBA" id="ARBA00023316"/>
    </source>
</evidence>
<dbReference type="RefSeq" id="WP_342672233.1">
    <property type="nucleotide sequence ID" value="NZ_FNHP01000004.1"/>
</dbReference>
<evidence type="ECO:0000313" key="8">
    <source>
        <dbReference type="Proteomes" id="UP000198552"/>
    </source>
</evidence>
<dbReference type="CDD" id="cd22268">
    <property type="entry name" value="DPBB_RlpA-like"/>
    <property type="match status" value="1"/>
</dbReference>
<keyword evidence="1 3" id="KW-0456">Lyase</keyword>
<evidence type="ECO:0000313" key="7">
    <source>
        <dbReference type="EMBL" id="SDM29429.1"/>
    </source>
</evidence>
<feature type="compositionally biased region" description="Basic residues" evidence="5">
    <location>
        <begin position="249"/>
        <end position="266"/>
    </location>
</feature>
<dbReference type="InterPro" id="IPR034718">
    <property type="entry name" value="RlpA"/>
</dbReference>
<dbReference type="EMBL" id="FNHP01000004">
    <property type="protein sequence ID" value="SDM29429.1"/>
    <property type="molecule type" value="Genomic_DNA"/>
</dbReference>
<gene>
    <name evidence="3" type="primary">rlpA</name>
    <name evidence="7" type="ORF">SAMN05428957_10450</name>
</gene>
<dbReference type="GO" id="GO:0008932">
    <property type="term" value="F:lytic endotransglycosylase activity"/>
    <property type="evidence" value="ECO:0007669"/>
    <property type="project" value="UniProtKB-UniRule"/>
</dbReference>
<feature type="region of interest" description="Disordered" evidence="5">
    <location>
        <begin position="218"/>
        <end position="266"/>
    </location>
</feature>
<reference evidence="8" key="1">
    <citation type="submission" date="2016-10" db="EMBL/GenBank/DDBJ databases">
        <authorList>
            <person name="Varghese N."/>
            <person name="Submissions S."/>
        </authorList>
    </citation>
    <scope>NUCLEOTIDE SEQUENCE [LARGE SCALE GENOMIC DNA]</scope>
    <source>
        <strain evidence="8">EPL6</strain>
    </source>
</reference>